<keyword evidence="2" id="KW-0812">Transmembrane</keyword>
<reference evidence="4" key="1">
    <citation type="journal article" date="2019" name="Int. J. Syst. Evol. Microbiol.">
        <title>The Global Catalogue of Microorganisms (GCM) 10K type strain sequencing project: providing services to taxonomists for standard genome sequencing and annotation.</title>
        <authorList>
            <consortium name="The Broad Institute Genomics Platform"/>
            <consortium name="The Broad Institute Genome Sequencing Center for Infectious Disease"/>
            <person name="Wu L."/>
            <person name="Ma J."/>
        </authorList>
    </citation>
    <scope>NUCLEOTIDE SEQUENCE [LARGE SCALE GENOMIC DNA]</scope>
    <source>
        <strain evidence="4">JCM 10425</strain>
    </source>
</reference>
<keyword evidence="2" id="KW-0472">Membrane</keyword>
<keyword evidence="4" id="KW-1185">Reference proteome</keyword>
<gene>
    <name evidence="3" type="ORF">GCM10009539_21620</name>
</gene>
<evidence type="ECO:0000313" key="3">
    <source>
        <dbReference type="EMBL" id="GAA0235977.1"/>
    </source>
</evidence>
<evidence type="ECO:0008006" key="5">
    <source>
        <dbReference type="Google" id="ProtNLM"/>
    </source>
</evidence>
<protein>
    <recommendedName>
        <fullName evidence="5">Secreted protein</fullName>
    </recommendedName>
</protein>
<feature type="transmembrane region" description="Helical" evidence="2">
    <location>
        <begin position="6"/>
        <end position="24"/>
    </location>
</feature>
<accession>A0ABP3DQZ0</accession>
<organism evidence="3 4">
    <name type="scientific">Cryptosporangium japonicum</name>
    <dbReference type="NCBI Taxonomy" id="80872"/>
    <lineage>
        <taxon>Bacteria</taxon>
        <taxon>Bacillati</taxon>
        <taxon>Actinomycetota</taxon>
        <taxon>Actinomycetes</taxon>
        <taxon>Cryptosporangiales</taxon>
        <taxon>Cryptosporangiaceae</taxon>
        <taxon>Cryptosporangium</taxon>
    </lineage>
</organism>
<dbReference type="EMBL" id="BAAAGX010000008">
    <property type="protein sequence ID" value="GAA0235977.1"/>
    <property type="molecule type" value="Genomic_DNA"/>
</dbReference>
<feature type="region of interest" description="Disordered" evidence="1">
    <location>
        <begin position="55"/>
        <end position="79"/>
    </location>
</feature>
<dbReference type="RefSeq" id="WP_344648634.1">
    <property type="nucleotide sequence ID" value="NZ_BAAAGX010000008.1"/>
</dbReference>
<sequence>MGALVVAAGYVGVIAGLVVLAARVRRRGISAPLLDVFDQMYRPSAHESRLEILAEEHRTAPTETPDDDEAPVKVRRTRG</sequence>
<evidence type="ECO:0000256" key="2">
    <source>
        <dbReference type="SAM" id="Phobius"/>
    </source>
</evidence>
<proteinExistence type="predicted"/>
<name>A0ABP3DQZ0_9ACTN</name>
<comment type="caution">
    <text evidence="3">The sequence shown here is derived from an EMBL/GenBank/DDBJ whole genome shotgun (WGS) entry which is preliminary data.</text>
</comment>
<evidence type="ECO:0000313" key="4">
    <source>
        <dbReference type="Proteomes" id="UP001500967"/>
    </source>
</evidence>
<dbReference type="Proteomes" id="UP001500967">
    <property type="component" value="Unassembled WGS sequence"/>
</dbReference>
<evidence type="ECO:0000256" key="1">
    <source>
        <dbReference type="SAM" id="MobiDB-lite"/>
    </source>
</evidence>
<keyword evidence="2" id="KW-1133">Transmembrane helix</keyword>